<dbReference type="SUPFAM" id="SSF55608">
    <property type="entry name" value="Homing endonucleases"/>
    <property type="match status" value="1"/>
</dbReference>
<dbReference type="OrthoDB" id="9803237at2"/>
<dbReference type="KEGG" id="oac:Oscil6304_2043"/>
<dbReference type="InterPro" id="IPR006141">
    <property type="entry name" value="Intein_N"/>
</dbReference>
<dbReference type="CDD" id="cd12113">
    <property type="entry name" value="PHP_PolIIIA_DnaE3"/>
    <property type="match status" value="1"/>
</dbReference>
<dbReference type="InterPro" id="IPR004860">
    <property type="entry name" value="LAGLIDADG_dom"/>
</dbReference>
<evidence type="ECO:0000256" key="5">
    <source>
        <dbReference type="ARBA" id="ARBA00022679"/>
    </source>
</evidence>
<dbReference type="InParanoid" id="K9TGN8"/>
<dbReference type="PROSITE" id="PS50817">
    <property type="entry name" value="INTEIN_N_TER"/>
    <property type="match status" value="1"/>
</dbReference>
<dbReference type="Pfam" id="PF14528">
    <property type="entry name" value="LAGLIDADG_3"/>
    <property type="match status" value="1"/>
</dbReference>
<dbReference type="Gene3D" id="3.10.28.10">
    <property type="entry name" value="Homing endonucleases"/>
    <property type="match status" value="1"/>
</dbReference>
<dbReference type="Gene3D" id="1.10.150.870">
    <property type="match status" value="1"/>
</dbReference>
<dbReference type="InterPro" id="IPR004042">
    <property type="entry name" value="Intein_endonuc_central"/>
</dbReference>
<dbReference type="GO" id="GO:0003887">
    <property type="term" value="F:DNA-directed DNA polymerase activity"/>
    <property type="evidence" value="ECO:0007669"/>
    <property type="project" value="UniProtKB-KW"/>
</dbReference>
<dbReference type="InterPro" id="IPR004013">
    <property type="entry name" value="PHP_dom"/>
</dbReference>
<keyword evidence="5" id="KW-0808">Transferase</keyword>
<dbReference type="PANTHER" id="PTHR32294">
    <property type="entry name" value="DNA POLYMERASE III SUBUNIT ALPHA"/>
    <property type="match status" value="1"/>
</dbReference>
<evidence type="ECO:0000256" key="7">
    <source>
        <dbReference type="ARBA" id="ARBA00022705"/>
    </source>
</evidence>
<dbReference type="Gene3D" id="2.170.16.10">
    <property type="entry name" value="Hedgehog/Intein (Hint) domain"/>
    <property type="match status" value="1"/>
</dbReference>
<evidence type="ECO:0000256" key="1">
    <source>
        <dbReference type="ARBA" id="ARBA00004496"/>
    </source>
</evidence>
<dbReference type="Proteomes" id="UP000010367">
    <property type="component" value="Chromosome"/>
</dbReference>
<comment type="similarity">
    <text evidence="2">Belongs to the DNA polymerase type-C family. DnaE subfamily.</text>
</comment>
<dbReference type="FunCoup" id="K9TGN8">
    <property type="interactions" value="367"/>
</dbReference>
<dbReference type="CDD" id="cd00081">
    <property type="entry name" value="Hint"/>
    <property type="match status" value="1"/>
</dbReference>
<dbReference type="SUPFAM" id="SSF89550">
    <property type="entry name" value="PHP domain-like"/>
    <property type="match status" value="1"/>
</dbReference>
<dbReference type="Pfam" id="PF17657">
    <property type="entry name" value="DNA_pol3_finger"/>
    <property type="match status" value="2"/>
</dbReference>
<dbReference type="InterPro" id="IPR036844">
    <property type="entry name" value="Hint_dom_sf"/>
</dbReference>
<dbReference type="PANTHER" id="PTHR32294:SF0">
    <property type="entry name" value="DNA POLYMERASE III SUBUNIT ALPHA"/>
    <property type="match status" value="1"/>
</dbReference>
<dbReference type="EC" id="2.7.7.7" evidence="3"/>
<dbReference type="InterPro" id="IPR004365">
    <property type="entry name" value="NA-bd_OB_tRNA"/>
</dbReference>
<evidence type="ECO:0000313" key="13">
    <source>
        <dbReference type="EMBL" id="AFY81710.1"/>
    </source>
</evidence>
<dbReference type="SUPFAM" id="SSF51294">
    <property type="entry name" value="Hedgehog/intein (Hint) domain"/>
    <property type="match status" value="1"/>
</dbReference>
<evidence type="ECO:0000256" key="11">
    <source>
        <dbReference type="ARBA" id="ARBA00049244"/>
    </source>
</evidence>
<feature type="domain" description="DOD-type homing endonuclease" evidence="12">
    <location>
        <begin position="832"/>
        <end position="971"/>
    </location>
</feature>
<dbReference type="InterPro" id="IPR040982">
    <property type="entry name" value="DNA_pol3_finger"/>
</dbReference>
<dbReference type="Pfam" id="PF07733">
    <property type="entry name" value="DNA_pol3_alpha"/>
    <property type="match status" value="1"/>
</dbReference>
<dbReference type="InterPro" id="IPR030934">
    <property type="entry name" value="Intein_C"/>
</dbReference>
<dbReference type="InterPro" id="IPR011708">
    <property type="entry name" value="DNA_pol3_alpha_NTPase_dom"/>
</dbReference>
<keyword evidence="6" id="KW-0548">Nucleotidyltransferase</keyword>
<dbReference type="Gene3D" id="1.10.10.1600">
    <property type="entry name" value="Bacterial DNA polymerase III alpha subunit, thumb domain"/>
    <property type="match status" value="1"/>
</dbReference>
<dbReference type="STRING" id="56110.Oscil6304_2043"/>
<dbReference type="GO" id="GO:0006260">
    <property type="term" value="P:DNA replication"/>
    <property type="evidence" value="ECO:0007669"/>
    <property type="project" value="UniProtKB-KW"/>
</dbReference>
<keyword evidence="14" id="KW-1185">Reference proteome</keyword>
<dbReference type="GO" id="GO:0016539">
    <property type="term" value="P:intein-mediated protein splicing"/>
    <property type="evidence" value="ECO:0007669"/>
    <property type="project" value="InterPro"/>
</dbReference>
<dbReference type="Gene3D" id="3.20.20.140">
    <property type="entry name" value="Metal-dependent hydrolases"/>
    <property type="match status" value="1"/>
</dbReference>
<dbReference type="NCBIfam" id="TIGR01445">
    <property type="entry name" value="intein_Nterm"/>
    <property type="match status" value="1"/>
</dbReference>
<dbReference type="GO" id="GO:0005737">
    <property type="term" value="C:cytoplasm"/>
    <property type="evidence" value="ECO:0007669"/>
    <property type="project" value="UniProtKB-SubCell"/>
</dbReference>
<dbReference type="InterPro" id="IPR003587">
    <property type="entry name" value="Hint_dom_N"/>
</dbReference>
<reference evidence="13 14" key="1">
    <citation type="submission" date="2012-06" db="EMBL/GenBank/DDBJ databases">
        <title>Finished chromosome of genome of Oscillatoria acuminata PCC 6304.</title>
        <authorList>
            <consortium name="US DOE Joint Genome Institute"/>
            <person name="Gugger M."/>
            <person name="Coursin T."/>
            <person name="Rippka R."/>
            <person name="Tandeau De Marsac N."/>
            <person name="Huntemann M."/>
            <person name="Wei C.-L."/>
            <person name="Han J."/>
            <person name="Detter J.C."/>
            <person name="Han C."/>
            <person name="Tapia R."/>
            <person name="Davenport K."/>
            <person name="Daligault H."/>
            <person name="Erkkila T."/>
            <person name="Gu W."/>
            <person name="Munk A.C.C."/>
            <person name="Teshima H."/>
            <person name="Xu Y."/>
            <person name="Chain P."/>
            <person name="Chen A."/>
            <person name="Krypides N."/>
            <person name="Mavromatis K."/>
            <person name="Markowitz V."/>
            <person name="Szeto E."/>
            <person name="Ivanova N."/>
            <person name="Mikhailova N."/>
            <person name="Ovchinnikova G."/>
            <person name="Pagani I."/>
            <person name="Pati A."/>
            <person name="Goodwin L."/>
            <person name="Peters L."/>
            <person name="Pitluck S."/>
            <person name="Woyke T."/>
            <person name="Kerfeld C."/>
        </authorList>
    </citation>
    <scope>NUCLEOTIDE SEQUENCE [LARGE SCALE GENOMIC DNA]</scope>
    <source>
        <strain evidence="13 14">PCC 6304</strain>
    </source>
</reference>
<dbReference type="NCBIfam" id="TIGR00594">
    <property type="entry name" value="polc"/>
    <property type="match status" value="1"/>
</dbReference>
<protein>
    <recommendedName>
        <fullName evidence="4">DNA polymerase III subunit alpha</fullName>
        <ecNumber evidence="3">2.7.7.7</ecNumber>
    </recommendedName>
</protein>
<organism evidence="13 14">
    <name type="scientific">Oscillatoria acuminata PCC 6304</name>
    <dbReference type="NCBI Taxonomy" id="56110"/>
    <lineage>
        <taxon>Bacteria</taxon>
        <taxon>Bacillati</taxon>
        <taxon>Cyanobacteriota</taxon>
        <taxon>Cyanophyceae</taxon>
        <taxon>Oscillatoriophycideae</taxon>
        <taxon>Oscillatoriales</taxon>
        <taxon>Oscillatoriaceae</taxon>
        <taxon>Oscillatoria</taxon>
    </lineage>
</organism>
<dbReference type="PATRIC" id="fig|56110.3.peg.2443"/>
<evidence type="ECO:0000256" key="9">
    <source>
        <dbReference type="ARBA" id="ARBA00022932"/>
    </source>
</evidence>
<dbReference type="InterPro" id="IPR004805">
    <property type="entry name" value="DnaE2/DnaE/PolC"/>
</dbReference>
<keyword evidence="8" id="KW-0068">Autocatalytic cleavage</keyword>
<keyword evidence="7" id="KW-0235">DNA replication</keyword>
<proteinExistence type="inferred from homology"/>
<dbReference type="GO" id="GO:0003676">
    <property type="term" value="F:nucleic acid binding"/>
    <property type="evidence" value="ECO:0007669"/>
    <property type="project" value="InterPro"/>
</dbReference>
<dbReference type="PROSITE" id="PS50819">
    <property type="entry name" value="INTEIN_ENDONUCLEASE"/>
    <property type="match status" value="1"/>
</dbReference>
<dbReference type="SMART" id="SM00306">
    <property type="entry name" value="HintN"/>
    <property type="match status" value="1"/>
</dbReference>
<evidence type="ECO:0000256" key="8">
    <source>
        <dbReference type="ARBA" id="ARBA00022813"/>
    </source>
</evidence>
<dbReference type="Pfam" id="PF01336">
    <property type="entry name" value="tRNA_anti-codon"/>
    <property type="match status" value="1"/>
</dbReference>
<dbReference type="SMART" id="SM00481">
    <property type="entry name" value="POLIIIAc"/>
    <property type="match status" value="1"/>
</dbReference>
<dbReference type="PRINTS" id="PR00379">
    <property type="entry name" value="INTEIN"/>
</dbReference>
<dbReference type="Pfam" id="PF02811">
    <property type="entry name" value="PHP"/>
    <property type="match status" value="1"/>
</dbReference>
<name>K9TGN8_9CYAN</name>
<comment type="subcellular location">
    <subcellularLocation>
        <location evidence="1">Cytoplasm</location>
    </subcellularLocation>
</comment>
<sequence length="1652" mass="186189">MSFVGLHIHTDYSLLDGASQIPKLIDKAIELGMPAIALTDHGVMYGAIELIKVCRGKGIKPIIGNEMYVINEPLDTKARCRRYHQVVLAKNTQGYKNLVKLTTISSLEGIHGKGIFARPCINKELLEQYHEDLIVTSACLGGEIPQAILQNKLDVARKVAKWYKKLFGDDYYLELQDHGSQEDRIVNVELVKIARELNIKLIATNDSHFISCYDVEAHDALLCIQTGKLISEDKRMRYSGTEYMKSAEEMALLFRDHLSDEVIQEAIANTLEVASKIEPYHILGEPRIPDFQCPPGETPNTYVEWIAKEGLKDRFKVKSYEEIPQVYRDRLVYEIEMLQKMGFAAYFLVVWDYIKYARDRGIPVGPGRGSAAGSLVAYAMQITNIDPVHHGLLFERFLNPERKSMPDIDTDFCISRRDEVIQYVTEKYGKERVAQIITFNRMTSKAVLKDVARVLGVPYKKSDEMAKLIPVARGKPEKLAVMISDKSPAPEFREAYVKNEEIPRDDGTVVEFRQWLDMAIRIEGTNKSSGVHAAGVVISADRLDEIVPLQKNNDGATITQYPMEDLESLGLLKMDFLGLKNLTMIQKTLDYIKETKNLDFDPYQFPAEERRAQDVRGRGTKKFPKDIENTYKILERGDLEGVFQLESSGMKQIVQELKPSSLEDISSILALYRPGPLDAGLIPKFIDRKHGREAIQYEHPMLETILNETYGILCLAKGTQINKPDGSTVAIEDIQPGDWVLTSNGHQVWKAKVAKQWRSGSKEILKITLSSGTVIYTSKSHRFLTSEGDKEAGELKAGPGGLKNAHIYSSVLYEQWPISNNSKQLNPNEAYLLGLFIGDGNLVSSTPNIACSTEETAQYVANLIGSTWGGEPKYYFHTRCWYAYSKFKTQPKPTPLTQFMDGLYGGRSWKVKSQQKHLPANVLDYCDRDRIDLLRGLWDSDGCYHPTLLYFRSSSPQLLQQVGLLLGSLKISYAVLDNYVYVLDRTRFKSRLGKSQLPAKLDEGIVDNYLAVAANRFGELLTEAISTTDSKTRQAITTSLQNATLFKPKASQYKQKLDRWDEFYHHLYAETYLQDARYVYVMAVEEAGIAECFDLQMEDQSSPYFLAEGVVTHNCYQEQIMKVAQDLGGYSLGQADLLRRAMGKKKPEEMNKHRELFLDGATKNGVSKSIAENLFNQMLLFAEYCFNKSHSTAYGYVTYQTAYLKANYPVEYMAALLTSNSGDQDKVQKYIANCQELNITVQGPDINRSGVDFTPVEATEEKRTILFGLSAVKNIGDNAIHAILTEREANGPFHSLADLCDRINLHTVNSRALEALIKCGALDGLNSNRKQAIEYMPLAIKWAQDRAKEQETGQLNLFDQLAVMTETSTFESAPVPPNIADFPVEEKLQFEKELLGFYVSEHPLKNAGRIAEHLGIEVVSLGKLDEQKSRTKISVLVVLTEVKQIVTKKDERRMAFLQMEDIEGKAEAVVFPDTYEQVHELLIPDTPLLIHGKVDRRDDRTQLIVEEAKVLKLDELTPLRESVVPKRITEMILLELTTDRINKQEVLDHLKVILQEHSADKTKATVPAIAIIVKAGDRHRAAAICGPNFWVQDCHNVVTALNAAGFRAVVYSLPPRNGMGNLPPFSDPLPFEQLTVPYLNSIRSILQDLDEG</sequence>
<dbReference type="eggNOG" id="COG0587">
    <property type="taxonomic scope" value="Bacteria"/>
</dbReference>
<dbReference type="InterPro" id="IPR029460">
    <property type="entry name" value="DNAPol_HHH"/>
</dbReference>
<dbReference type="InterPro" id="IPR016195">
    <property type="entry name" value="Pol/histidinol_Pase-like"/>
</dbReference>
<keyword evidence="10" id="KW-0651">Protein splicing</keyword>
<dbReference type="Pfam" id="PF14579">
    <property type="entry name" value="HHH_6"/>
    <property type="match status" value="1"/>
</dbReference>
<dbReference type="CDD" id="cd04485">
    <property type="entry name" value="DnaE_OBF"/>
    <property type="match status" value="1"/>
</dbReference>
<evidence type="ECO:0000313" key="14">
    <source>
        <dbReference type="Proteomes" id="UP000010367"/>
    </source>
</evidence>
<evidence type="ECO:0000256" key="2">
    <source>
        <dbReference type="ARBA" id="ARBA00009496"/>
    </source>
</evidence>
<dbReference type="HOGENOM" id="CLU_001600_0_0_3"/>
<evidence type="ECO:0000259" key="12">
    <source>
        <dbReference type="PROSITE" id="PS50819"/>
    </source>
</evidence>
<gene>
    <name evidence="13" type="ORF">Oscil6304_2043</name>
</gene>
<dbReference type="PROSITE" id="PS50818">
    <property type="entry name" value="INTEIN_C_TER"/>
    <property type="match status" value="1"/>
</dbReference>
<accession>K9TGN8</accession>
<keyword evidence="9 13" id="KW-0239">DNA-directed DNA polymerase</keyword>
<evidence type="ECO:0000256" key="10">
    <source>
        <dbReference type="ARBA" id="ARBA00023000"/>
    </source>
</evidence>
<dbReference type="RefSeq" id="WP_015148354.1">
    <property type="nucleotide sequence ID" value="NC_019693.1"/>
</dbReference>
<comment type="catalytic activity">
    <reaction evidence="11">
        <text>DNA(n) + a 2'-deoxyribonucleoside 5'-triphosphate = DNA(n+1) + diphosphate</text>
        <dbReference type="Rhea" id="RHEA:22508"/>
        <dbReference type="Rhea" id="RHEA-COMP:17339"/>
        <dbReference type="Rhea" id="RHEA-COMP:17340"/>
        <dbReference type="ChEBI" id="CHEBI:33019"/>
        <dbReference type="ChEBI" id="CHEBI:61560"/>
        <dbReference type="ChEBI" id="CHEBI:173112"/>
        <dbReference type="EC" id="2.7.7.7"/>
    </reaction>
</comment>
<dbReference type="InterPro" id="IPR041931">
    <property type="entry name" value="DNA_pol3_alpha_thumb_dom"/>
</dbReference>
<evidence type="ECO:0000256" key="3">
    <source>
        <dbReference type="ARBA" id="ARBA00012417"/>
    </source>
</evidence>
<evidence type="ECO:0000256" key="6">
    <source>
        <dbReference type="ARBA" id="ARBA00022695"/>
    </source>
</evidence>
<dbReference type="EMBL" id="CP003607">
    <property type="protein sequence ID" value="AFY81710.1"/>
    <property type="molecule type" value="Genomic_DNA"/>
</dbReference>
<dbReference type="GO" id="GO:0004519">
    <property type="term" value="F:endonuclease activity"/>
    <property type="evidence" value="ECO:0007669"/>
    <property type="project" value="InterPro"/>
</dbReference>
<dbReference type="InterPro" id="IPR027434">
    <property type="entry name" value="Homing_endonucl"/>
</dbReference>
<evidence type="ECO:0000256" key="4">
    <source>
        <dbReference type="ARBA" id="ARBA00019114"/>
    </source>
</evidence>
<dbReference type="GO" id="GO:0008408">
    <property type="term" value="F:3'-5' exonuclease activity"/>
    <property type="evidence" value="ECO:0007669"/>
    <property type="project" value="InterPro"/>
</dbReference>
<dbReference type="InterPro" id="IPR006142">
    <property type="entry name" value="INTEIN"/>
</dbReference>
<dbReference type="InterPro" id="IPR003141">
    <property type="entry name" value="Pol/His_phosphatase_N"/>
</dbReference>